<dbReference type="Proteomes" id="UP001434337">
    <property type="component" value="Chromosome"/>
</dbReference>
<protein>
    <submittedName>
        <fullName evidence="3">Uncharacterized protein</fullName>
    </submittedName>
</protein>
<gene>
    <name evidence="3" type="ORF">PCC79_03480</name>
</gene>
<dbReference type="EMBL" id="CP115965">
    <property type="protein sequence ID" value="WZW99272.1"/>
    <property type="molecule type" value="Genomic_DNA"/>
</dbReference>
<keyword evidence="2" id="KW-0812">Transmembrane</keyword>
<name>A0ABZ3CBX4_9ACTN</name>
<keyword evidence="2" id="KW-1133">Transmembrane helix</keyword>
<accession>A0ABZ3CBX4</accession>
<keyword evidence="4" id="KW-1185">Reference proteome</keyword>
<evidence type="ECO:0000256" key="1">
    <source>
        <dbReference type="SAM" id="MobiDB-lite"/>
    </source>
</evidence>
<evidence type="ECO:0000313" key="3">
    <source>
        <dbReference type="EMBL" id="WZW99272.1"/>
    </source>
</evidence>
<sequence>MVLLDLTPLRLTWPPLAPLVGTLPTWTPLALAVIMMIVLVLLWLSMRRHIRIARSDAPDDSVDAGTVIAHREGGDDPGAPGASAGDERAPQA</sequence>
<organism evidence="3 4">
    <name type="scientific">Propioniciclava soli</name>
    <dbReference type="NCBI Taxonomy" id="2775081"/>
    <lineage>
        <taxon>Bacteria</taxon>
        <taxon>Bacillati</taxon>
        <taxon>Actinomycetota</taxon>
        <taxon>Actinomycetes</taxon>
        <taxon>Propionibacteriales</taxon>
        <taxon>Propionibacteriaceae</taxon>
        <taxon>Propioniciclava</taxon>
    </lineage>
</organism>
<feature type="transmembrane region" description="Helical" evidence="2">
    <location>
        <begin position="25"/>
        <end position="44"/>
    </location>
</feature>
<evidence type="ECO:0000256" key="2">
    <source>
        <dbReference type="SAM" id="Phobius"/>
    </source>
</evidence>
<keyword evidence="2" id="KW-0472">Membrane</keyword>
<evidence type="ECO:0000313" key="4">
    <source>
        <dbReference type="Proteomes" id="UP001434337"/>
    </source>
</evidence>
<dbReference type="RefSeq" id="WP_342373012.1">
    <property type="nucleotide sequence ID" value="NZ_CP115965.1"/>
</dbReference>
<reference evidence="3 4" key="1">
    <citation type="journal article" date="2023" name="Environ Microbiome">
        <title>A coral-associated actinobacterium mitigates coral bleaching under heat stress.</title>
        <authorList>
            <person name="Li J."/>
            <person name="Zou Y."/>
            <person name="Li Q."/>
            <person name="Zhang J."/>
            <person name="Bourne D.G."/>
            <person name="Lyu Y."/>
            <person name="Liu C."/>
            <person name="Zhang S."/>
        </authorList>
    </citation>
    <scope>NUCLEOTIDE SEQUENCE [LARGE SCALE GENOMIC DNA]</scope>
    <source>
        <strain evidence="3 4">SCSIO 13291</strain>
    </source>
</reference>
<feature type="region of interest" description="Disordered" evidence="1">
    <location>
        <begin position="68"/>
        <end position="92"/>
    </location>
</feature>
<proteinExistence type="predicted"/>